<dbReference type="SUPFAM" id="SSF143744">
    <property type="entry name" value="GlcG-like"/>
    <property type="match status" value="1"/>
</dbReference>
<dbReference type="InterPro" id="IPR052517">
    <property type="entry name" value="GlcG_carb_metab_protein"/>
</dbReference>
<accession>A0A3B1AUU8</accession>
<reference evidence="1" key="1">
    <citation type="submission" date="2018-06" db="EMBL/GenBank/DDBJ databases">
        <authorList>
            <person name="Zhirakovskaya E."/>
        </authorList>
    </citation>
    <scope>NUCLEOTIDE SEQUENCE</scope>
</reference>
<proteinExistence type="predicted"/>
<organism evidence="1">
    <name type="scientific">hydrothermal vent metagenome</name>
    <dbReference type="NCBI Taxonomy" id="652676"/>
    <lineage>
        <taxon>unclassified sequences</taxon>
        <taxon>metagenomes</taxon>
        <taxon>ecological metagenomes</taxon>
    </lineage>
</organism>
<protein>
    <recommendedName>
        <fullName evidence="2">Extracellular protein</fullName>
    </recommendedName>
</protein>
<dbReference type="PANTHER" id="PTHR34309:SF10">
    <property type="entry name" value="SLR1406 PROTEIN"/>
    <property type="match status" value="1"/>
</dbReference>
<dbReference type="AlphaFoldDB" id="A0A3B1AUU8"/>
<dbReference type="Gene3D" id="3.30.450.150">
    <property type="entry name" value="Haem-degrading domain"/>
    <property type="match status" value="1"/>
</dbReference>
<dbReference type="EMBL" id="UOFV01000284">
    <property type="protein sequence ID" value="VAX02010.1"/>
    <property type="molecule type" value="Genomic_DNA"/>
</dbReference>
<evidence type="ECO:0000313" key="1">
    <source>
        <dbReference type="EMBL" id="VAX02010.1"/>
    </source>
</evidence>
<gene>
    <name evidence="1" type="ORF">MNBD_GAMMA19-364</name>
</gene>
<name>A0A3B1AUU8_9ZZZZ</name>
<dbReference type="InterPro" id="IPR038084">
    <property type="entry name" value="PduO/GlcC-like_sf"/>
</dbReference>
<dbReference type="Pfam" id="PF03928">
    <property type="entry name" value="HbpS-like"/>
    <property type="match status" value="1"/>
</dbReference>
<evidence type="ECO:0008006" key="2">
    <source>
        <dbReference type="Google" id="ProtNLM"/>
    </source>
</evidence>
<dbReference type="InterPro" id="IPR005624">
    <property type="entry name" value="PduO/GlcC-like"/>
</dbReference>
<sequence>MKVYYGLPFVLFMFFASTSSADEQPVTVNIARMSLDTALTAAQASIATCRKKGAQITVTIVDRGGHSQVVLRDVLAMDLSISISRDKAYTAMSFNSSTGDLQDRFKGAYGVPKTKGLLIARGGLPITAAGTIFGGIGVSGSSGEIDEECAQAGLDAILDDLEMSVE</sequence>
<dbReference type="PANTHER" id="PTHR34309">
    <property type="entry name" value="SLR1406 PROTEIN"/>
    <property type="match status" value="1"/>
</dbReference>